<evidence type="ECO:0000256" key="3">
    <source>
        <dbReference type="ARBA" id="ARBA00022676"/>
    </source>
</evidence>
<evidence type="ECO:0000313" key="7">
    <source>
        <dbReference type="EMBL" id="VAW35843.1"/>
    </source>
</evidence>
<evidence type="ECO:0000259" key="6">
    <source>
        <dbReference type="Pfam" id="PF00156"/>
    </source>
</evidence>
<dbReference type="EMBL" id="UOEY01000021">
    <property type="protein sequence ID" value="VAW35843.1"/>
    <property type="molecule type" value="Genomic_DNA"/>
</dbReference>
<dbReference type="PANTHER" id="PTHR19278:SF9">
    <property type="entry name" value="URIDINE 5'-MONOPHOSPHATE SYNTHASE"/>
    <property type="match status" value="1"/>
</dbReference>
<name>A0A3B0V654_9ZZZZ</name>
<dbReference type="AlphaFoldDB" id="A0A3B0V654"/>
<dbReference type="EC" id="2.4.2.10" evidence="2"/>
<evidence type="ECO:0000256" key="1">
    <source>
        <dbReference type="ARBA" id="ARBA00004889"/>
    </source>
</evidence>
<evidence type="ECO:0000256" key="2">
    <source>
        <dbReference type="ARBA" id="ARBA00011971"/>
    </source>
</evidence>
<protein>
    <recommendedName>
        <fullName evidence="2">orotate phosphoribosyltransferase</fullName>
        <ecNumber evidence="2">2.4.2.10</ecNumber>
    </recommendedName>
</protein>
<dbReference type="SUPFAM" id="SSF53271">
    <property type="entry name" value="PRTase-like"/>
    <property type="match status" value="1"/>
</dbReference>
<dbReference type="CDD" id="cd06223">
    <property type="entry name" value="PRTases_typeI"/>
    <property type="match status" value="1"/>
</dbReference>
<dbReference type="Gene3D" id="3.40.50.2020">
    <property type="match status" value="1"/>
</dbReference>
<keyword evidence="5" id="KW-0665">Pyrimidine biosynthesis</keyword>
<dbReference type="NCBIfam" id="TIGR00336">
    <property type="entry name" value="pyrE"/>
    <property type="match status" value="1"/>
</dbReference>
<keyword evidence="3 7" id="KW-0328">Glycosyltransferase</keyword>
<dbReference type="UniPathway" id="UPA00070">
    <property type="reaction ID" value="UER00119"/>
</dbReference>
<dbReference type="InterPro" id="IPR029057">
    <property type="entry name" value="PRTase-like"/>
</dbReference>
<dbReference type="GO" id="GO:0044205">
    <property type="term" value="P:'de novo' UMP biosynthetic process"/>
    <property type="evidence" value="ECO:0007669"/>
    <property type="project" value="UniProtKB-UniPathway"/>
</dbReference>
<dbReference type="GO" id="GO:0004588">
    <property type="term" value="F:orotate phosphoribosyltransferase activity"/>
    <property type="evidence" value="ECO:0007669"/>
    <property type="project" value="UniProtKB-EC"/>
</dbReference>
<keyword evidence="4 7" id="KW-0808">Transferase</keyword>
<dbReference type="PANTHER" id="PTHR19278">
    <property type="entry name" value="OROTATE PHOSPHORIBOSYLTRANSFERASE"/>
    <property type="match status" value="1"/>
</dbReference>
<sequence length="183" mass="19769">MDERKQLKKLLLEKSYREGTFTLTSGLTSDFYVDGKQTTLDAEGAYLCGRLLYEIIRNHDRKIIGVGGMTLGADPLVTAVSLVSYLEKDPIPAFIVRKEAKGHGTGNFIEGKNNLQPGGTVALVEDVVTTGGTLIKVIERVENEGFKVGLVATIVDRQEGGSEALAGHGYPLASIFTREQLIG</sequence>
<dbReference type="GO" id="GO:0019856">
    <property type="term" value="P:pyrimidine nucleobase biosynthetic process"/>
    <property type="evidence" value="ECO:0007669"/>
    <property type="project" value="TreeGrafter"/>
</dbReference>
<evidence type="ECO:0000256" key="4">
    <source>
        <dbReference type="ARBA" id="ARBA00022679"/>
    </source>
</evidence>
<gene>
    <name evidence="7" type="ORF">MNBD_DELTA04-749</name>
</gene>
<dbReference type="Pfam" id="PF00156">
    <property type="entry name" value="Pribosyltran"/>
    <property type="match status" value="1"/>
</dbReference>
<organism evidence="7">
    <name type="scientific">hydrothermal vent metagenome</name>
    <dbReference type="NCBI Taxonomy" id="652676"/>
    <lineage>
        <taxon>unclassified sequences</taxon>
        <taxon>metagenomes</taxon>
        <taxon>ecological metagenomes</taxon>
    </lineage>
</organism>
<feature type="domain" description="Phosphoribosyltransferase" evidence="6">
    <location>
        <begin position="45"/>
        <end position="161"/>
    </location>
</feature>
<reference evidence="7" key="1">
    <citation type="submission" date="2018-06" db="EMBL/GenBank/DDBJ databases">
        <authorList>
            <person name="Zhirakovskaya E."/>
        </authorList>
    </citation>
    <scope>NUCLEOTIDE SEQUENCE</scope>
</reference>
<evidence type="ECO:0000256" key="5">
    <source>
        <dbReference type="ARBA" id="ARBA00022975"/>
    </source>
</evidence>
<comment type="pathway">
    <text evidence="1">Pyrimidine metabolism; UMP biosynthesis via de novo pathway; UMP from orotate: step 1/2.</text>
</comment>
<proteinExistence type="inferred from homology"/>
<dbReference type="HAMAP" id="MF_01208">
    <property type="entry name" value="PyrE"/>
    <property type="match status" value="1"/>
</dbReference>
<dbReference type="InterPro" id="IPR004467">
    <property type="entry name" value="Or_phspho_trans_dom"/>
</dbReference>
<dbReference type="InterPro" id="IPR000836">
    <property type="entry name" value="PRTase_dom"/>
</dbReference>
<dbReference type="InterPro" id="IPR023031">
    <property type="entry name" value="OPRT"/>
</dbReference>
<accession>A0A3B0V654</accession>